<evidence type="ECO:0000313" key="3">
    <source>
        <dbReference type="EMBL" id="KAK1481597.1"/>
    </source>
</evidence>
<feature type="region of interest" description="Disordered" evidence="1">
    <location>
        <begin position="247"/>
        <end position="274"/>
    </location>
</feature>
<accession>A0ABQ9QQS9</accession>
<dbReference type="Proteomes" id="UP001227543">
    <property type="component" value="Unassembled WGS sequence"/>
</dbReference>
<keyword evidence="4" id="KW-1185">Reference proteome</keyword>
<dbReference type="GeneID" id="85414194"/>
<keyword evidence="2" id="KW-0812">Transmembrane</keyword>
<proteinExistence type="predicted"/>
<name>A0ABQ9QQS9_9PEZI</name>
<keyword evidence="2" id="KW-1133">Transmembrane helix</keyword>
<protein>
    <submittedName>
        <fullName evidence="3">Uncharacterized protein</fullName>
    </submittedName>
</protein>
<reference evidence="3 4" key="1">
    <citation type="submission" date="2016-10" db="EMBL/GenBank/DDBJ databases">
        <title>The genome sequence of Colletotrichum fioriniae PJ7.</title>
        <authorList>
            <person name="Baroncelli R."/>
        </authorList>
    </citation>
    <scope>NUCLEOTIDE SEQUENCE [LARGE SCALE GENOMIC DNA]</scope>
    <source>
        <strain evidence="3 4">Tom-12</strain>
    </source>
</reference>
<comment type="caution">
    <text evidence="3">The sequence shown here is derived from an EMBL/GenBank/DDBJ whole genome shotgun (WGS) entry which is preliminary data.</text>
</comment>
<gene>
    <name evidence="3" type="ORF">CTAM01_13954</name>
</gene>
<evidence type="ECO:0000256" key="2">
    <source>
        <dbReference type="SAM" id="Phobius"/>
    </source>
</evidence>
<evidence type="ECO:0000313" key="4">
    <source>
        <dbReference type="Proteomes" id="UP001227543"/>
    </source>
</evidence>
<keyword evidence="2" id="KW-0472">Membrane</keyword>
<dbReference type="RefSeq" id="XP_060375458.1">
    <property type="nucleotide sequence ID" value="XM_060529956.1"/>
</dbReference>
<evidence type="ECO:0000256" key="1">
    <source>
        <dbReference type="SAM" id="MobiDB-lite"/>
    </source>
</evidence>
<dbReference type="EMBL" id="MLFU01000109">
    <property type="protein sequence ID" value="KAK1481597.1"/>
    <property type="molecule type" value="Genomic_DNA"/>
</dbReference>
<sequence length="274" mass="30799">MLLGCPCASAMSGALRGKCFSQNVSPMAIIRAPCKVRFDWGKSRHRYGHLAAQVLPQKEQTKRESDSNKTTRTERILRVARAVGNNSHWMGRRWITRVILLDDVSDALITAAYVSFQRRRSICIAGFLLLFFFFFFFLIHFLRNPSESVFIASEVGTGNRGRPQAVGMGFWPGTLALASRRSTAPPASTAPVFWERTETTGEEQVGWSMEYVSMYILRRGDDDATGWGMIQQEGLKEMEWPGTIFLPKRREGNTTDQPAGGIVGRIQEDPRLSS</sequence>
<feature type="transmembrane region" description="Helical" evidence="2">
    <location>
        <begin position="122"/>
        <end position="142"/>
    </location>
</feature>
<organism evidence="3 4">
    <name type="scientific">Colletotrichum tamarilloi</name>
    <dbReference type="NCBI Taxonomy" id="1209934"/>
    <lineage>
        <taxon>Eukaryota</taxon>
        <taxon>Fungi</taxon>
        <taxon>Dikarya</taxon>
        <taxon>Ascomycota</taxon>
        <taxon>Pezizomycotina</taxon>
        <taxon>Sordariomycetes</taxon>
        <taxon>Hypocreomycetidae</taxon>
        <taxon>Glomerellales</taxon>
        <taxon>Glomerellaceae</taxon>
        <taxon>Colletotrichum</taxon>
        <taxon>Colletotrichum acutatum species complex</taxon>
    </lineage>
</organism>